<dbReference type="PANTHER" id="PTHR34069:SF2">
    <property type="entry name" value="BETA-KETOACYL-[ACYL-CARRIER-PROTEIN] SYNTHASE III"/>
    <property type="match status" value="1"/>
</dbReference>
<evidence type="ECO:0000313" key="13">
    <source>
        <dbReference type="Proteomes" id="UP000481109"/>
    </source>
</evidence>
<dbReference type="InterPro" id="IPR016039">
    <property type="entry name" value="Thiolase-like"/>
</dbReference>
<evidence type="ECO:0000256" key="1">
    <source>
        <dbReference type="ARBA" id="ARBA00008642"/>
    </source>
</evidence>
<comment type="pathway">
    <text evidence="9">Lipid metabolism; fatty acid biosynthesis.</text>
</comment>
<comment type="catalytic activity">
    <reaction evidence="9">
        <text>malonyl-[ACP] + acetyl-CoA + H(+) = 3-oxobutanoyl-[ACP] + CO2 + CoA</text>
        <dbReference type="Rhea" id="RHEA:12080"/>
        <dbReference type="Rhea" id="RHEA-COMP:9623"/>
        <dbReference type="Rhea" id="RHEA-COMP:9625"/>
        <dbReference type="ChEBI" id="CHEBI:15378"/>
        <dbReference type="ChEBI" id="CHEBI:16526"/>
        <dbReference type="ChEBI" id="CHEBI:57287"/>
        <dbReference type="ChEBI" id="CHEBI:57288"/>
        <dbReference type="ChEBI" id="CHEBI:78449"/>
        <dbReference type="ChEBI" id="CHEBI:78450"/>
        <dbReference type="EC" id="2.3.1.180"/>
    </reaction>
</comment>
<keyword evidence="7 9" id="KW-0275">Fatty acid biosynthesis</keyword>
<evidence type="ECO:0000256" key="9">
    <source>
        <dbReference type="HAMAP-Rule" id="MF_01815"/>
    </source>
</evidence>
<feature type="domain" description="Beta-ketoacyl-[acyl-carrier-protein] synthase III C-terminal" evidence="10">
    <location>
        <begin position="238"/>
        <end position="327"/>
    </location>
</feature>
<accession>A0A6G4X9Q2</accession>
<keyword evidence="2 9" id="KW-0963">Cytoplasm</keyword>
<feature type="domain" description="Beta-ketoacyl-[acyl-carrier-protein] synthase III N-terminal" evidence="11">
    <location>
        <begin position="107"/>
        <end position="186"/>
    </location>
</feature>
<feature type="active site" evidence="9">
    <location>
        <position position="254"/>
    </location>
</feature>
<keyword evidence="5 9" id="KW-0276">Fatty acid metabolism</keyword>
<evidence type="ECO:0000313" key="12">
    <source>
        <dbReference type="EMBL" id="NGO74108.1"/>
    </source>
</evidence>
<evidence type="ECO:0000256" key="7">
    <source>
        <dbReference type="ARBA" id="ARBA00023160"/>
    </source>
</evidence>
<keyword evidence="6 9" id="KW-0443">Lipid metabolism</keyword>
<feature type="active site" evidence="9">
    <location>
        <position position="112"/>
    </location>
</feature>
<dbReference type="NCBIfam" id="TIGR00747">
    <property type="entry name" value="fabH"/>
    <property type="match status" value="1"/>
</dbReference>
<feature type="region of interest" description="ACP-binding" evidence="9">
    <location>
        <begin position="255"/>
        <end position="259"/>
    </location>
</feature>
<name>A0A6G4X9Q2_9ACTN</name>
<dbReference type="GO" id="GO:0004315">
    <property type="term" value="F:3-oxoacyl-[acyl-carrier-protein] synthase activity"/>
    <property type="evidence" value="ECO:0007669"/>
    <property type="project" value="InterPro"/>
</dbReference>
<evidence type="ECO:0000256" key="5">
    <source>
        <dbReference type="ARBA" id="ARBA00022832"/>
    </source>
</evidence>
<comment type="subunit">
    <text evidence="9">Homodimer.</text>
</comment>
<keyword evidence="8 9" id="KW-0012">Acyltransferase</keyword>
<keyword evidence="13" id="KW-1185">Reference proteome</keyword>
<organism evidence="12 13">
    <name type="scientific">Streptomyces mesophilus</name>
    <dbReference type="NCBI Taxonomy" id="1775132"/>
    <lineage>
        <taxon>Bacteria</taxon>
        <taxon>Bacillati</taxon>
        <taxon>Actinomycetota</taxon>
        <taxon>Actinomycetes</taxon>
        <taxon>Kitasatosporales</taxon>
        <taxon>Streptomycetaceae</taxon>
        <taxon>Streptomyces</taxon>
    </lineage>
</organism>
<evidence type="ECO:0000256" key="2">
    <source>
        <dbReference type="ARBA" id="ARBA00022490"/>
    </source>
</evidence>
<dbReference type="GO" id="GO:0006633">
    <property type="term" value="P:fatty acid biosynthetic process"/>
    <property type="evidence" value="ECO:0007669"/>
    <property type="project" value="UniProtKB-UniRule"/>
</dbReference>
<keyword evidence="4 9" id="KW-0808">Transferase</keyword>
<keyword evidence="9" id="KW-0511">Multifunctional enzyme</keyword>
<dbReference type="Proteomes" id="UP000481109">
    <property type="component" value="Unassembled WGS sequence"/>
</dbReference>
<evidence type="ECO:0000256" key="3">
    <source>
        <dbReference type="ARBA" id="ARBA00022516"/>
    </source>
</evidence>
<comment type="subcellular location">
    <subcellularLocation>
        <location evidence="9">Cytoplasm</location>
    </subcellularLocation>
</comment>
<dbReference type="AlphaFoldDB" id="A0A6G4X9Q2"/>
<comment type="caution">
    <text evidence="12">The sequence shown here is derived from an EMBL/GenBank/DDBJ whole genome shotgun (WGS) entry which is preliminary data.</text>
</comment>
<evidence type="ECO:0000256" key="8">
    <source>
        <dbReference type="ARBA" id="ARBA00023315"/>
    </source>
</evidence>
<comment type="domain">
    <text evidence="9">The last Arg residue of the ACP-binding site is essential for the weak association between ACP/AcpP and FabH.</text>
</comment>
<dbReference type="InterPro" id="IPR013747">
    <property type="entry name" value="ACP_syn_III_C"/>
</dbReference>
<evidence type="ECO:0000256" key="4">
    <source>
        <dbReference type="ARBA" id="ARBA00022679"/>
    </source>
</evidence>
<dbReference type="GO" id="GO:0044550">
    <property type="term" value="P:secondary metabolite biosynthetic process"/>
    <property type="evidence" value="ECO:0007669"/>
    <property type="project" value="TreeGrafter"/>
</dbReference>
<evidence type="ECO:0000259" key="11">
    <source>
        <dbReference type="Pfam" id="PF08545"/>
    </source>
</evidence>
<dbReference type="Gene3D" id="3.40.47.10">
    <property type="match status" value="1"/>
</dbReference>
<evidence type="ECO:0000256" key="6">
    <source>
        <dbReference type="ARBA" id="ARBA00023098"/>
    </source>
</evidence>
<proteinExistence type="inferred from homology"/>
<comment type="function">
    <text evidence="9">Catalyzes the condensation reaction of fatty acid synthesis by the addition to an acyl acceptor of two carbons from malonyl-ACP. Catalyzes the first condensation reaction which initiates fatty acid synthesis and may therefore play a role in governing the total rate of fatty acid production. Possesses both acetoacetyl-ACP synthase and acetyl transacylase activities. Its substrate specificity determines the biosynthesis of branched-chain and/or straight-chain of fatty acids.</text>
</comment>
<comment type="similarity">
    <text evidence="1 9">Belongs to the thiolase-like superfamily. FabH family.</text>
</comment>
<gene>
    <name evidence="9" type="primary">fabH</name>
    <name evidence="12" type="ORF">G6045_00155</name>
</gene>
<dbReference type="SUPFAM" id="SSF53901">
    <property type="entry name" value="Thiolase-like"/>
    <property type="match status" value="1"/>
</dbReference>
<reference evidence="12 13" key="1">
    <citation type="submission" date="2020-02" db="EMBL/GenBank/DDBJ databases">
        <title>Whole-genome analyses of novel actinobacteria.</title>
        <authorList>
            <person name="Sahin N."/>
            <person name="Tokatli A."/>
        </authorList>
    </citation>
    <scope>NUCLEOTIDE SEQUENCE [LARGE SCALE GENOMIC DNA]</scope>
    <source>
        <strain evidence="12 13">YC504</strain>
    </source>
</reference>
<dbReference type="UniPathway" id="UPA00094"/>
<protein>
    <recommendedName>
        <fullName evidence="9">Beta-ketoacyl-[acyl-carrier-protein] synthase III</fullName>
        <shortName evidence="9">Beta-ketoacyl-ACP synthase III</shortName>
        <shortName evidence="9">KAS III</shortName>
        <ecNumber evidence="9">2.3.1.180</ecNumber>
    </recommendedName>
    <alternativeName>
        <fullName evidence="9">3-oxoacyl-[acyl-carrier-protein] synthase 3</fullName>
    </alternativeName>
    <alternativeName>
        <fullName evidence="9">3-oxoacyl-[acyl-carrier-protein] synthase III</fullName>
    </alternativeName>
</protein>
<dbReference type="EC" id="2.3.1.180" evidence="9"/>
<keyword evidence="3 9" id="KW-0444">Lipid biosynthesis</keyword>
<dbReference type="InterPro" id="IPR013751">
    <property type="entry name" value="ACP_syn_III_N"/>
</dbReference>
<dbReference type="Pfam" id="PF08545">
    <property type="entry name" value="ACP_syn_III"/>
    <property type="match status" value="1"/>
</dbReference>
<dbReference type="NCBIfam" id="NF006829">
    <property type="entry name" value="PRK09352.1"/>
    <property type="match status" value="1"/>
</dbReference>
<dbReference type="InterPro" id="IPR004655">
    <property type="entry name" value="FabH"/>
</dbReference>
<feature type="active site" evidence="9">
    <location>
        <position position="284"/>
    </location>
</feature>
<dbReference type="EMBL" id="JAAKZW010000001">
    <property type="protein sequence ID" value="NGO74108.1"/>
    <property type="molecule type" value="Genomic_DNA"/>
</dbReference>
<dbReference type="GO" id="GO:0005737">
    <property type="term" value="C:cytoplasm"/>
    <property type="evidence" value="ECO:0007669"/>
    <property type="project" value="UniProtKB-SubCell"/>
</dbReference>
<evidence type="ECO:0000259" key="10">
    <source>
        <dbReference type="Pfam" id="PF08541"/>
    </source>
</evidence>
<dbReference type="PANTHER" id="PTHR34069">
    <property type="entry name" value="3-OXOACYL-[ACYL-CARRIER-PROTEIN] SYNTHASE 3"/>
    <property type="match status" value="1"/>
</dbReference>
<dbReference type="HAMAP" id="MF_01815">
    <property type="entry name" value="FabH"/>
    <property type="match status" value="1"/>
</dbReference>
<dbReference type="GO" id="GO:0033818">
    <property type="term" value="F:beta-ketoacyl-acyl-carrier-protein synthase III activity"/>
    <property type="evidence" value="ECO:0007669"/>
    <property type="project" value="UniProtKB-UniRule"/>
</dbReference>
<dbReference type="CDD" id="cd00830">
    <property type="entry name" value="KAS_III"/>
    <property type="match status" value="1"/>
</dbReference>
<sequence length="352" mass="36599">MTRNAVISGMGGCLPSRVVDNDQLATELGVSDEWIRSRTGISTRRRVEPGMGTADLAVSAGLAALESADAREVGMVIVATTTPDRTCPSTAPEVAWRLGLGNTPAVDLNAACSGFVYALTMASAQIRSGEQDSILVIGADAFSTIVDPLDRNTAIVFGDGAGAVVVRHGDMDEPGAVLATHLGSDGSGSDFAAVAAGGSRMPRPDDTIPRQLRYVDLNGRQIYLQAIRRMTASTLAVLERVDWTTDKLEALVAHQANQRILDAVGKKLGLPGHLLIGNIREVGNTAAGSVPLAMTDAASRGAVDAGARTVLTAFGAGLTWGAIALSWPDLRPVVHAPQLRHPSEQSCPAGHS</sequence>
<dbReference type="Pfam" id="PF08541">
    <property type="entry name" value="ACP_syn_III_C"/>
    <property type="match status" value="1"/>
</dbReference>